<evidence type="ECO:0000313" key="1">
    <source>
        <dbReference type="EMBL" id="MBS0967682.1"/>
    </source>
</evidence>
<evidence type="ECO:0000313" key="2">
    <source>
        <dbReference type="Proteomes" id="UP000680634"/>
    </source>
</evidence>
<organism evidence="1 2">
    <name type="scientific">Nissabacter archeti</name>
    <dbReference type="NCBI Taxonomy" id="1917880"/>
    <lineage>
        <taxon>Bacteria</taxon>
        <taxon>Pseudomonadati</taxon>
        <taxon>Pseudomonadota</taxon>
        <taxon>Gammaproteobacteria</taxon>
        <taxon>Enterobacterales</taxon>
        <taxon>Yersiniaceae</taxon>
        <taxon>Nissabacter</taxon>
    </lineage>
</organism>
<accession>A0ABS5JCK7</accession>
<reference evidence="2" key="2">
    <citation type="submission" date="2023-07" db="EMBL/GenBank/DDBJ databases">
        <title>Genome-inferred correspondence between phylogeny and metabolic traits in the wild Drosophila gut microbiome.</title>
        <authorList>
            <person name="Bueno E."/>
            <person name="Blow F."/>
            <person name="Douglas A.E."/>
        </authorList>
    </citation>
    <scope>NUCLEOTIDE SEQUENCE [LARGE SCALE GENOMIC DNA]</scope>
    <source>
        <strain evidence="2">JGM97</strain>
    </source>
</reference>
<name>A0ABS5JCK7_9GAMM</name>
<protein>
    <submittedName>
        <fullName evidence="1">Uncharacterized protein</fullName>
    </submittedName>
</protein>
<comment type="caution">
    <text evidence="1">The sequence shown here is derived from an EMBL/GenBank/DDBJ whole genome shotgun (WGS) entry which is preliminary data.</text>
</comment>
<reference evidence="1 2" key="1">
    <citation type="submission" date="2020-12" db="EMBL/GenBank/DDBJ databases">
        <authorList>
            <person name="Mcmullen J.G."/>
        </authorList>
    </citation>
    <scope>NUCLEOTIDE SEQUENCE [LARGE SCALE GENOMIC DNA]</scope>
    <source>
        <strain evidence="1 2">JGM97</strain>
    </source>
</reference>
<dbReference type="Proteomes" id="UP000680634">
    <property type="component" value="Unassembled WGS sequence"/>
</dbReference>
<keyword evidence="2" id="KW-1185">Reference proteome</keyword>
<dbReference type="EMBL" id="JAERKB010000001">
    <property type="protein sequence ID" value="MBS0967682.1"/>
    <property type="molecule type" value="Genomic_DNA"/>
</dbReference>
<proteinExistence type="predicted"/>
<gene>
    <name evidence="1" type="ORF">JK232_02130</name>
</gene>
<sequence>MSNLTYDQKQILALRTLAGIMFSSLTEQQKEAISRIVGKSPDALDLQIPTSATLAQAEDVKEIYELMKEIIAGE</sequence>
<dbReference type="RefSeq" id="WP_212588713.1">
    <property type="nucleotide sequence ID" value="NZ_JAERKB010000001.1"/>
</dbReference>